<feature type="transmembrane region" description="Helical" evidence="10">
    <location>
        <begin position="87"/>
        <end position="106"/>
    </location>
</feature>
<dbReference type="GO" id="GO:0030322">
    <property type="term" value="P:stabilization of membrane potential"/>
    <property type="evidence" value="ECO:0007669"/>
    <property type="project" value="TreeGrafter"/>
</dbReference>
<feature type="compositionally biased region" description="Polar residues" evidence="9">
    <location>
        <begin position="499"/>
        <end position="516"/>
    </location>
</feature>
<keyword evidence="4 10" id="KW-1133">Transmembrane helix</keyword>
<reference evidence="12 13" key="1">
    <citation type="submission" date="2016-06" db="EMBL/GenBank/DDBJ databases">
        <title>Evolution of pathogenesis and genome organization in the Tremellales.</title>
        <authorList>
            <person name="Cuomo C."/>
            <person name="Litvintseva A."/>
            <person name="Heitman J."/>
            <person name="Chen Y."/>
            <person name="Sun S."/>
            <person name="Springer D."/>
            <person name="Dromer F."/>
            <person name="Young S."/>
            <person name="Zeng Q."/>
            <person name="Chapman S."/>
            <person name="Gujja S."/>
            <person name="Saif S."/>
            <person name="Birren B."/>
        </authorList>
    </citation>
    <scope>NUCLEOTIDE SEQUENCE [LARGE SCALE GENOMIC DNA]</scope>
    <source>
        <strain evidence="12 13">ATCC 28783</strain>
    </source>
</reference>
<gene>
    <name evidence="12" type="ORF">M231_06496</name>
</gene>
<evidence type="ECO:0000256" key="8">
    <source>
        <dbReference type="RuleBase" id="RU003857"/>
    </source>
</evidence>
<dbReference type="AlphaFoldDB" id="A0A4Q1BDT4"/>
<proteinExistence type="inferred from homology"/>
<dbReference type="Proteomes" id="UP000289152">
    <property type="component" value="Unassembled WGS sequence"/>
</dbReference>
<dbReference type="Pfam" id="PF07885">
    <property type="entry name" value="Ion_trans_2"/>
    <property type="match status" value="2"/>
</dbReference>
<evidence type="ECO:0000256" key="10">
    <source>
        <dbReference type="SAM" id="Phobius"/>
    </source>
</evidence>
<feature type="transmembrane region" description="Helical" evidence="10">
    <location>
        <begin position="254"/>
        <end position="277"/>
    </location>
</feature>
<evidence type="ECO:0000313" key="13">
    <source>
        <dbReference type="Proteomes" id="UP000289152"/>
    </source>
</evidence>
<feature type="domain" description="Potassium channel" evidence="11">
    <location>
        <begin position="340"/>
        <end position="402"/>
    </location>
</feature>
<evidence type="ECO:0000256" key="2">
    <source>
        <dbReference type="ARBA" id="ARBA00022448"/>
    </source>
</evidence>
<evidence type="ECO:0000256" key="4">
    <source>
        <dbReference type="ARBA" id="ARBA00022989"/>
    </source>
</evidence>
<feature type="transmembrane region" description="Helical" evidence="10">
    <location>
        <begin position="356"/>
        <end position="373"/>
    </location>
</feature>
<keyword evidence="5 8" id="KW-0406">Ion transport</keyword>
<feature type="transmembrane region" description="Helical" evidence="10">
    <location>
        <begin position="385"/>
        <end position="410"/>
    </location>
</feature>
<dbReference type="VEuPathDB" id="FungiDB:TREMEDRAFT_30177"/>
<dbReference type="PRINTS" id="PR01333">
    <property type="entry name" value="2POREKCHANEL"/>
</dbReference>
<feature type="region of interest" description="Disordered" evidence="9">
    <location>
        <begin position="560"/>
        <end position="598"/>
    </location>
</feature>
<feature type="transmembrane region" description="Helical" evidence="10">
    <location>
        <begin position="157"/>
        <end position="179"/>
    </location>
</feature>
<dbReference type="GO" id="GO:0022841">
    <property type="term" value="F:potassium ion leak channel activity"/>
    <property type="evidence" value="ECO:0007669"/>
    <property type="project" value="TreeGrafter"/>
</dbReference>
<evidence type="ECO:0000256" key="3">
    <source>
        <dbReference type="ARBA" id="ARBA00022692"/>
    </source>
</evidence>
<dbReference type="InterPro" id="IPR013099">
    <property type="entry name" value="K_chnl_dom"/>
</dbReference>
<dbReference type="PANTHER" id="PTHR11003">
    <property type="entry name" value="POTASSIUM CHANNEL, SUBFAMILY K"/>
    <property type="match status" value="1"/>
</dbReference>
<keyword evidence="13" id="KW-1185">Reference proteome</keyword>
<comment type="subcellular location">
    <subcellularLocation>
        <location evidence="1">Membrane</location>
        <topology evidence="1">Multi-pass membrane protein</topology>
    </subcellularLocation>
</comment>
<keyword evidence="7 8" id="KW-0407">Ion channel</keyword>
<dbReference type="Gene3D" id="1.10.287.70">
    <property type="match status" value="2"/>
</dbReference>
<dbReference type="GO" id="GO:0015271">
    <property type="term" value="F:outward rectifier potassium channel activity"/>
    <property type="evidence" value="ECO:0007669"/>
    <property type="project" value="TreeGrafter"/>
</dbReference>
<dbReference type="OrthoDB" id="297496at2759"/>
<evidence type="ECO:0000256" key="5">
    <source>
        <dbReference type="ARBA" id="ARBA00023065"/>
    </source>
</evidence>
<feature type="transmembrane region" description="Helical" evidence="10">
    <location>
        <begin position="332"/>
        <end position="350"/>
    </location>
</feature>
<sequence>MNKDRSPTDQDQEIDKDDQPTSKGQVEQPQTWHSYIIRPYHVRSLAKYCPLAAAVLAPLSTLLDIPALTQHWYTLNGVAQPDPTASLALSAVGLALNVFANAFLILRFSSSRTWWWHHATQWSLINWILKVIVAAINLILFGIVTRNSAGYQFAEGFWCAVVSIIDAGIISIALIVHYFFAFGKSSEDTSEVRSEGKRFMISVTIFLTILALQSLVFCKIEHWAYSDSIYFSVQTALTIGFGDFSPTTTAGKVLVFPFSVLTISQLGNEIALIIGFISQRANERRDRWKKRYETAMHQEANSKRPHAGLLEEMALIHRINSREEMMSQVYDLFWSAVSLVVFWVSGAAIFSSIEGWPYGILITVMILSLTIGFGDYTPVQPAGKVVFIVYALMAVPIVTSFAVQTITGLLSTVSNRNAEHEAFERQKTEQPESFNPHSDFVLRYHDLYADMRKRFTGSGRSVKSDSDIPSTEVSDKTAVGCNTRPGTSNDTTVDEDISTSKSSNKAVNSTTPSGSHTADLKISKDDERPHESGHPDPDPEDGEGLNAGVVKKNVEEDVHRAEAAVDQKDEQSNKQEDDDADDDEPSHKENKGGKLVEKEEKQLEKELFRQLMDRIIQLEAEARQMLLDSMSQGVPRTLLLADRNVQIRDVRALRGDDANLLAIWRGEEQKTENDIAQRKKDQPDQAPNMAGEDKKGHEVDMLHRVRRYRDTFAEVLVLGSILQKLEGDDLNQFERWREQNDDINREPEERWEAIAGSGMGTHNLGSAVEGLVGVPGRMLRRRSGKNLRRMKTTPGKFEGVEQSSA</sequence>
<name>A0A4Q1BDT4_TREME</name>
<evidence type="ECO:0000256" key="1">
    <source>
        <dbReference type="ARBA" id="ARBA00004141"/>
    </source>
</evidence>
<keyword evidence="3 8" id="KW-0812">Transmembrane</keyword>
<dbReference type="InterPro" id="IPR003280">
    <property type="entry name" value="2pore_dom_K_chnl"/>
</dbReference>
<dbReference type="EMBL" id="SDIL01000104">
    <property type="protein sequence ID" value="RXK36226.1"/>
    <property type="molecule type" value="Genomic_DNA"/>
</dbReference>
<evidence type="ECO:0000256" key="6">
    <source>
        <dbReference type="ARBA" id="ARBA00023136"/>
    </source>
</evidence>
<dbReference type="SUPFAM" id="SSF81324">
    <property type="entry name" value="Voltage-gated potassium channels"/>
    <property type="match status" value="2"/>
</dbReference>
<organism evidence="12 13">
    <name type="scientific">Tremella mesenterica</name>
    <name type="common">Jelly fungus</name>
    <dbReference type="NCBI Taxonomy" id="5217"/>
    <lineage>
        <taxon>Eukaryota</taxon>
        <taxon>Fungi</taxon>
        <taxon>Dikarya</taxon>
        <taxon>Basidiomycota</taxon>
        <taxon>Agaricomycotina</taxon>
        <taxon>Tremellomycetes</taxon>
        <taxon>Tremellales</taxon>
        <taxon>Tremellaceae</taxon>
        <taxon>Tremella</taxon>
    </lineage>
</organism>
<comment type="caution">
    <text evidence="12">The sequence shown here is derived from an EMBL/GenBank/DDBJ whole genome shotgun (WGS) entry which is preliminary data.</text>
</comment>
<keyword evidence="2 8" id="KW-0813">Transport</keyword>
<evidence type="ECO:0000259" key="11">
    <source>
        <dbReference type="Pfam" id="PF07885"/>
    </source>
</evidence>
<dbReference type="GO" id="GO:0005886">
    <property type="term" value="C:plasma membrane"/>
    <property type="evidence" value="ECO:0007669"/>
    <property type="project" value="TreeGrafter"/>
</dbReference>
<dbReference type="InParanoid" id="A0A4Q1BDT4"/>
<protein>
    <recommendedName>
        <fullName evidence="11">Potassium channel domain-containing protein</fullName>
    </recommendedName>
</protein>
<evidence type="ECO:0000256" key="7">
    <source>
        <dbReference type="ARBA" id="ARBA00023303"/>
    </source>
</evidence>
<feature type="transmembrane region" description="Helical" evidence="10">
    <location>
        <begin position="199"/>
        <end position="217"/>
    </location>
</feature>
<feature type="transmembrane region" description="Helical" evidence="10">
    <location>
        <begin position="127"/>
        <end position="145"/>
    </location>
</feature>
<comment type="similarity">
    <text evidence="8">Belongs to the two pore domain potassium channel (TC 1.A.1.8) family.</text>
</comment>
<evidence type="ECO:0000256" key="9">
    <source>
        <dbReference type="SAM" id="MobiDB-lite"/>
    </source>
</evidence>
<feature type="transmembrane region" description="Helical" evidence="10">
    <location>
        <begin position="48"/>
        <end position="67"/>
    </location>
</feature>
<feature type="compositionally biased region" description="Basic and acidic residues" evidence="9">
    <location>
        <begin position="671"/>
        <end position="683"/>
    </location>
</feature>
<feature type="domain" description="Potassium channel" evidence="11">
    <location>
        <begin position="206"/>
        <end position="266"/>
    </location>
</feature>
<feature type="compositionally biased region" description="Basic and acidic residues" evidence="9">
    <location>
        <begin position="518"/>
        <end position="537"/>
    </location>
</feature>
<keyword evidence="6 10" id="KW-0472">Membrane</keyword>
<feature type="compositionally biased region" description="Basic and acidic residues" evidence="9">
    <location>
        <begin position="560"/>
        <end position="575"/>
    </location>
</feature>
<feature type="region of interest" description="Disordered" evidence="9">
    <location>
        <begin position="457"/>
        <end position="546"/>
    </location>
</feature>
<evidence type="ECO:0000313" key="12">
    <source>
        <dbReference type="EMBL" id="RXK36226.1"/>
    </source>
</evidence>
<feature type="region of interest" description="Disordered" evidence="9">
    <location>
        <begin position="671"/>
        <end position="695"/>
    </location>
</feature>
<feature type="region of interest" description="Disordered" evidence="9">
    <location>
        <begin position="784"/>
        <end position="805"/>
    </location>
</feature>
<feature type="compositionally biased region" description="Basic and acidic residues" evidence="9">
    <location>
        <begin position="585"/>
        <end position="598"/>
    </location>
</feature>
<accession>A0A4Q1BDT4</accession>
<feature type="region of interest" description="Disordered" evidence="9">
    <location>
        <begin position="1"/>
        <end position="28"/>
    </location>
</feature>
<dbReference type="PANTHER" id="PTHR11003:SF291">
    <property type="entry name" value="IP11374P"/>
    <property type="match status" value="1"/>
</dbReference>